<proteinExistence type="predicted"/>
<dbReference type="InterPro" id="IPR029033">
    <property type="entry name" value="His_PPase_superfam"/>
</dbReference>
<sequence length="181" mass="19969">MIYLVRHGAASAKYGSEADPGLGNEGLRQAEALAENWSLGGPYPIYSSPKCRAQETAAPLARVWAQTPIISNAVREIPAPSGTPLEGRPAWIEQIMKQAWHELGDEQQEWKAGIMDFLQKLDGDAVIFTHLMVINAVVAHLEGKTEVIQFRPDYTSITEIENSRGALRLHSLGRQKRGQVL</sequence>
<dbReference type="RefSeq" id="WP_285763533.1">
    <property type="nucleotide sequence ID" value="NZ_BSYJ01000002.1"/>
</dbReference>
<organism evidence="1 2">
    <name type="scientific">Biformimicrobium ophioploci</name>
    <dbReference type="NCBI Taxonomy" id="3036711"/>
    <lineage>
        <taxon>Bacteria</taxon>
        <taxon>Pseudomonadati</taxon>
        <taxon>Pseudomonadota</taxon>
        <taxon>Gammaproteobacteria</taxon>
        <taxon>Cellvibrionales</taxon>
        <taxon>Microbulbiferaceae</taxon>
        <taxon>Biformimicrobium</taxon>
    </lineage>
</organism>
<dbReference type="EMBL" id="BSYJ01000002">
    <property type="protein sequence ID" value="GMG86909.1"/>
    <property type="molecule type" value="Genomic_DNA"/>
</dbReference>
<name>A0ABQ6LXS5_9GAMM</name>
<dbReference type="CDD" id="cd07067">
    <property type="entry name" value="HP_PGM_like"/>
    <property type="match status" value="1"/>
</dbReference>
<protein>
    <submittedName>
        <fullName evidence="1">Histidine phosphatase family protein</fullName>
    </submittedName>
</protein>
<accession>A0ABQ6LXS5</accession>
<keyword evidence="2" id="KW-1185">Reference proteome</keyword>
<evidence type="ECO:0000313" key="2">
    <source>
        <dbReference type="Proteomes" id="UP001224392"/>
    </source>
</evidence>
<comment type="caution">
    <text evidence="1">The sequence shown here is derived from an EMBL/GenBank/DDBJ whole genome shotgun (WGS) entry which is preliminary data.</text>
</comment>
<dbReference type="SUPFAM" id="SSF53254">
    <property type="entry name" value="Phosphoglycerate mutase-like"/>
    <property type="match status" value="1"/>
</dbReference>
<reference evidence="1 2" key="1">
    <citation type="submission" date="2023-04" db="EMBL/GenBank/DDBJ databases">
        <title>Marinobulbifer ophiurae gen. nov., sp. Nov., isolate from tissue of brittle star Ophioplocus japonicus.</title>
        <authorList>
            <person name="Kawano K."/>
            <person name="Sawayama S."/>
            <person name="Nakagawa S."/>
        </authorList>
    </citation>
    <scope>NUCLEOTIDE SEQUENCE [LARGE SCALE GENOMIC DNA]</scope>
    <source>
        <strain evidence="1 2">NKW57</strain>
    </source>
</reference>
<dbReference type="Pfam" id="PF00300">
    <property type="entry name" value="His_Phos_1"/>
    <property type="match status" value="1"/>
</dbReference>
<dbReference type="SMART" id="SM00855">
    <property type="entry name" value="PGAM"/>
    <property type="match status" value="1"/>
</dbReference>
<dbReference type="Proteomes" id="UP001224392">
    <property type="component" value="Unassembled WGS sequence"/>
</dbReference>
<dbReference type="Gene3D" id="3.40.50.1240">
    <property type="entry name" value="Phosphoglycerate mutase-like"/>
    <property type="match status" value="1"/>
</dbReference>
<dbReference type="InterPro" id="IPR013078">
    <property type="entry name" value="His_Pase_superF_clade-1"/>
</dbReference>
<gene>
    <name evidence="1" type="ORF">MNKW57_12300</name>
</gene>
<evidence type="ECO:0000313" key="1">
    <source>
        <dbReference type="EMBL" id="GMG86909.1"/>
    </source>
</evidence>